<protein>
    <submittedName>
        <fullName evidence="1">Uncharacterized protein</fullName>
    </submittedName>
</protein>
<organism evidence="1 2">
    <name type="scientific">Sphingobacterium multivorum</name>
    <dbReference type="NCBI Taxonomy" id="28454"/>
    <lineage>
        <taxon>Bacteria</taxon>
        <taxon>Pseudomonadati</taxon>
        <taxon>Bacteroidota</taxon>
        <taxon>Sphingobacteriia</taxon>
        <taxon>Sphingobacteriales</taxon>
        <taxon>Sphingobacteriaceae</taxon>
        <taxon>Sphingobacterium</taxon>
    </lineage>
</organism>
<name>A0A2X2JJ23_SPHMU</name>
<accession>A0A2X2JJ23</accession>
<dbReference type="GeneID" id="97182052"/>
<dbReference type="Proteomes" id="UP000251241">
    <property type="component" value="Unassembled WGS sequence"/>
</dbReference>
<dbReference type="EMBL" id="UAUU01000011">
    <property type="protein sequence ID" value="SPZ92136.1"/>
    <property type="molecule type" value="Genomic_DNA"/>
</dbReference>
<gene>
    <name evidence="1" type="ORF">NCTC11343_04190</name>
</gene>
<evidence type="ECO:0000313" key="2">
    <source>
        <dbReference type="Proteomes" id="UP000251241"/>
    </source>
</evidence>
<dbReference type="AlphaFoldDB" id="A0A2X2JJ23"/>
<dbReference type="RefSeq" id="WP_112375718.1">
    <property type="nucleotide sequence ID" value="NZ_CP069793.1"/>
</dbReference>
<evidence type="ECO:0000313" key="1">
    <source>
        <dbReference type="EMBL" id="SPZ92136.1"/>
    </source>
</evidence>
<reference evidence="1 2" key="1">
    <citation type="submission" date="2018-06" db="EMBL/GenBank/DDBJ databases">
        <authorList>
            <consortium name="Pathogen Informatics"/>
            <person name="Doyle S."/>
        </authorList>
    </citation>
    <scope>NUCLEOTIDE SEQUENCE [LARGE SCALE GENOMIC DNA]</scope>
    <source>
        <strain evidence="1 2">NCTC11343</strain>
    </source>
</reference>
<sequence>MNADNLDQDVIRFFEPFFERSPTGFEFSYKYLSDQQKEIWVNNGYVNEVASGIWKAYHQIPISVTNLFIASSCTDILCFAHLFQQYVDNALSIAFASIGYLPSRENFRELICEFPNAKIHLIAENSLIGKIFDCKIALWSRSIDSKFRVNNELIEIKFGSQSLVLPIEKFSLNYFEVISGKRFAVRTHKPVKGFLNFHKLFTAL</sequence>
<proteinExistence type="predicted"/>